<dbReference type="GO" id="GO:0015764">
    <property type="term" value="P:N-acetylglucosamine transport"/>
    <property type="evidence" value="ECO:0007669"/>
    <property type="project" value="TreeGrafter"/>
</dbReference>
<dbReference type="GO" id="GO:0015572">
    <property type="term" value="F:N-acetylglucosamine transmembrane transporter activity"/>
    <property type="evidence" value="ECO:0007669"/>
    <property type="project" value="InterPro"/>
</dbReference>
<name>A0A8J3E9U9_9GAMM</name>
<keyword evidence="2" id="KW-0813">Transport</keyword>
<keyword evidence="10 12" id="KW-0472">Membrane</keyword>
<feature type="domain" description="PTS EIIC type-1" evidence="14">
    <location>
        <begin position="4"/>
        <end position="370"/>
    </location>
</feature>
<feature type="transmembrane region" description="Helical" evidence="12">
    <location>
        <begin position="195"/>
        <end position="216"/>
    </location>
</feature>
<dbReference type="Pfam" id="PF02378">
    <property type="entry name" value="PTS_EIIC"/>
    <property type="match status" value="1"/>
</dbReference>
<dbReference type="RefSeq" id="WP_117003550.1">
    <property type="nucleotide sequence ID" value="NZ_BMJS01000031.1"/>
</dbReference>
<dbReference type="NCBIfam" id="TIGR01998">
    <property type="entry name" value="PTS-II-BC-nag"/>
    <property type="match status" value="1"/>
</dbReference>
<dbReference type="GO" id="GO:0008982">
    <property type="term" value="F:protein-N(PI)-phosphohistidine-sugar phosphotransferase activity"/>
    <property type="evidence" value="ECO:0007669"/>
    <property type="project" value="InterPro"/>
</dbReference>
<comment type="caution">
    <text evidence="15">The sequence shown here is derived from an EMBL/GenBank/DDBJ whole genome shotgun (WGS) entry which is preliminary data.</text>
</comment>
<evidence type="ECO:0000256" key="4">
    <source>
        <dbReference type="ARBA" id="ARBA00022597"/>
    </source>
</evidence>
<feature type="active site" description="Phosphocysteine intermediate; for EIIB activity" evidence="11">
    <location>
        <position position="408"/>
    </location>
</feature>
<keyword evidence="3" id="KW-1003">Cell membrane</keyword>
<evidence type="ECO:0000256" key="10">
    <source>
        <dbReference type="ARBA" id="ARBA00023136"/>
    </source>
</evidence>
<keyword evidence="4" id="KW-0762">Sugar transport</keyword>
<dbReference type="PANTHER" id="PTHR30009">
    <property type="entry name" value="CYTOCHROME C-TYPE SYNTHESIS PROTEIN AND PTS TRANSMEMBRANE COMPONENT"/>
    <property type="match status" value="1"/>
</dbReference>
<dbReference type="GO" id="GO:0005886">
    <property type="term" value="C:plasma membrane"/>
    <property type="evidence" value="ECO:0007669"/>
    <property type="project" value="UniProtKB-SubCell"/>
</dbReference>
<dbReference type="InterPro" id="IPR003352">
    <property type="entry name" value="PTS_EIIC"/>
</dbReference>
<evidence type="ECO:0000313" key="16">
    <source>
        <dbReference type="Proteomes" id="UP000636949"/>
    </source>
</evidence>
<dbReference type="PROSITE" id="PS01035">
    <property type="entry name" value="PTS_EIIB_TYPE_1_CYS"/>
    <property type="match status" value="1"/>
</dbReference>
<evidence type="ECO:0000259" key="13">
    <source>
        <dbReference type="PROSITE" id="PS51098"/>
    </source>
</evidence>
<dbReference type="Proteomes" id="UP000636949">
    <property type="component" value="Unassembled WGS sequence"/>
</dbReference>
<dbReference type="InterPro" id="IPR010974">
    <property type="entry name" value="PTS_IIBC_nag"/>
</dbReference>
<keyword evidence="6" id="KW-0598">Phosphotransferase system</keyword>
<feature type="transmembrane region" description="Helical" evidence="12">
    <location>
        <begin position="284"/>
        <end position="308"/>
    </location>
</feature>
<dbReference type="InterPro" id="IPR001996">
    <property type="entry name" value="PTS_IIB_1"/>
</dbReference>
<dbReference type="AlphaFoldDB" id="A0A8J3E9U9"/>
<dbReference type="CDD" id="cd00212">
    <property type="entry name" value="PTS_IIB_glc"/>
    <property type="match status" value="1"/>
</dbReference>
<dbReference type="Pfam" id="PF00367">
    <property type="entry name" value="PTS_EIIB"/>
    <property type="match status" value="2"/>
</dbReference>
<evidence type="ECO:0000256" key="12">
    <source>
        <dbReference type="SAM" id="Phobius"/>
    </source>
</evidence>
<feature type="transmembrane region" description="Helical" evidence="12">
    <location>
        <begin position="12"/>
        <end position="31"/>
    </location>
</feature>
<evidence type="ECO:0000256" key="7">
    <source>
        <dbReference type="ARBA" id="ARBA00022692"/>
    </source>
</evidence>
<dbReference type="InterPro" id="IPR036878">
    <property type="entry name" value="Glu_permease_IIB"/>
</dbReference>
<feature type="domain" description="PTS EIIB type-1" evidence="13">
    <location>
        <begin position="501"/>
        <end position="580"/>
    </location>
</feature>
<keyword evidence="16" id="KW-1185">Reference proteome</keyword>
<feature type="active site" description="Phosphocysteine intermediate; for EIIB activity" evidence="11">
    <location>
        <position position="523"/>
    </location>
</feature>
<evidence type="ECO:0000256" key="3">
    <source>
        <dbReference type="ARBA" id="ARBA00022475"/>
    </source>
</evidence>
<organism evidence="15 16">
    <name type="scientific">Cysteiniphilum litorale</name>
    <dbReference type="NCBI Taxonomy" id="2056700"/>
    <lineage>
        <taxon>Bacteria</taxon>
        <taxon>Pseudomonadati</taxon>
        <taxon>Pseudomonadota</taxon>
        <taxon>Gammaproteobacteria</taxon>
        <taxon>Thiotrichales</taxon>
        <taxon>Fastidiosibacteraceae</taxon>
        <taxon>Cysteiniphilum</taxon>
    </lineage>
</organism>
<evidence type="ECO:0000256" key="9">
    <source>
        <dbReference type="ARBA" id="ARBA00022989"/>
    </source>
</evidence>
<feature type="transmembrane region" description="Helical" evidence="12">
    <location>
        <begin position="338"/>
        <end position="358"/>
    </location>
</feature>
<proteinExistence type="predicted"/>
<dbReference type="GO" id="GO:0016301">
    <property type="term" value="F:kinase activity"/>
    <property type="evidence" value="ECO:0007669"/>
    <property type="project" value="UniProtKB-KW"/>
</dbReference>
<evidence type="ECO:0000256" key="8">
    <source>
        <dbReference type="ARBA" id="ARBA00022777"/>
    </source>
</evidence>
<dbReference type="FunFam" id="3.30.1360.60:FF:000001">
    <property type="entry name" value="PTS system glucose-specific IIBC component PtsG"/>
    <property type="match status" value="1"/>
</dbReference>
<evidence type="ECO:0000256" key="5">
    <source>
        <dbReference type="ARBA" id="ARBA00022679"/>
    </source>
</evidence>
<evidence type="ECO:0000313" key="15">
    <source>
        <dbReference type="EMBL" id="GGG04326.1"/>
    </source>
</evidence>
<reference evidence="15" key="2">
    <citation type="submission" date="2020-09" db="EMBL/GenBank/DDBJ databases">
        <authorList>
            <person name="Sun Q."/>
            <person name="Zhou Y."/>
        </authorList>
    </citation>
    <scope>NUCLEOTIDE SEQUENCE</scope>
    <source>
        <strain evidence="15">CGMCC 1.15758</strain>
    </source>
</reference>
<dbReference type="OrthoDB" id="7571469at2"/>
<dbReference type="GO" id="GO:0019866">
    <property type="term" value="C:organelle inner membrane"/>
    <property type="evidence" value="ECO:0007669"/>
    <property type="project" value="InterPro"/>
</dbReference>
<dbReference type="PROSITE" id="PS51103">
    <property type="entry name" value="PTS_EIIC_TYPE_1"/>
    <property type="match status" value="1"/>
</dbReference>
<dbReference type="GO" id="GO:0009401">
    <property type="term" value="P:phosphoenolpyruvate-dependent sugar phosphotransferase system"/>
    <property type="evidence" value="ECO:0007669"/>
    <property type="project" value="UniProtKB-KW"/>
</dbReference>
<reference evidence="15" key="1">
    <citation type="journal article" date="2014" name="Int. J. Syst. Evol. Microbiol.">
        <title>Complete genome sequence of Corynebacterium casei LMG S-19264T (=DSM 44701T), isolated from a smear-ripened cheese.</title>
        <authorList>
            <consortium name="US DOE Joint Genome Institute (JGI-PGF)"/>
            <person name="Walter F."/>
            <person name="Albersmeier A."/>
            <person name="Kalinowski J."/>
            <person name="Ruckert C."/>
        </authorList>
    </citation>
    <scope>NUCLEOTIDE SEQUENCE</scope>
    <source>
        <strain evidence="15">CGMCC 1.15758</strain>
    </source>
</reference>
<evidence type="ECO:0000256" key="11">
    <source>
        <dbReference type="PROSITE-ProRule" id="PRU00421"/>
    </source>
</evidence>
<comment type="subcellular location">
    <subcellularLocation>
        <location evidence="1">Cell membrane</location>
        <topology evidence="1">Multi-pass membrane protein</topology>
    </subcellularLocation>
</comment>
<dbReference type="InterPro" id="IPR018113">
    <property type="entry name" value="PTrfase_EIIB_Cys"/>
</dbReference>
<dbReference type="InterPro" id="IPR050429">
    <property type="entry name" value="PTS_Glucose_EIICBA"/>
</dbReference>
<feature type="transmembrane region" description="Helical" evidence="12">
    <location>
        <begin position="161"/>
        <end position="183"/>
    </location>
</feature>
<evidence type="ECO:0000259" key="14">
    <source>
        <dbReference type="PROSITE" id="PS51103"/>
    </source>
</evidence>
<sequence>MAKKFNFQNLQQLGRALMLPIAVLPVAGILLRFGQPDLLNIKAIADAGNAIFANLPLLFAVGVALGFAKKNHGAAALAAVVGFFIMNSVINTIDAGVNTGVLGGIVIGIVAGMLYNRFYEIKLPEYLAFFGGKRFVPIITGLTAVLLGFLFGYIWPPIQEGINAFGNWLIGSGSIGLFLYGVFNRILLMFGLHHILNNLVWFQFGSFHGTAGVVHGDIARFMAGDPTAGAFMAGFFPIMMFGLPAACFAMYRHAHSHKQKAVAGMLFSIALTAFLTGVTEPIEYSFMFLAPVLYLIHALLTGISMVVMYVLGVKLGFTFSAGLIDYVLFFKMDTHPWLLLPVGAVTAVVYYFLFSFFIKKFNLLTIGREVDEVVEEDESEASQLTDSRALNFIGALGGKNNLDNIDACTTRLRLQVKDSSNINQALLKKLGALGIVVPDSKTVQVILGPEADLIAGEMNEALPHSADIPFINTAADKVGNHTETTKTTEKTVKTVSAEAKCYDIDAIVSALGGNDNIVNVSMCSLTRLDIELKTADKVNSSKLFALGIDGCITLDKHLVQLLVMQSPETLLTELTAISSH</sequence>
<protein>
    <submittedName>
        <fullName evidence="15">Pts system, N-acetylglucosamine-specific iibc component</fullName>
    </submittedName>
</protein>
<dbReference type="SUPFAM" id="SSF55604">
    <property type="entry name" value="Glucose permease domain IIB"/>
    <property type="match status" value="2"/>
</dbReference>
<dbReference type="PANTHER" id="PTHR30009:SF4">
    <property type="entry name" value="PTS SYSTEM N-ACETYLGLUCOSAMINE-SPECIFIC EIICBA COMPONENT"/>
    <property type="match status" value="1"/>
</dbReference>
<keyword evidence="5" id="KW-0808">Transferase</keyword>
<dbReference type="Gene3D" id="3.30.1360.60">
    <property type="entry name" value="Glucose permease domain IIB"/>
    <property type="match status" value="2"/>
</dbReference>
<feature type="transmembrane region" description="Helical" evidence="12">
    <location>
        <begin position="135"/>
        <end position="155"/>
    </location>
</feature>
<keyword evidence="8" id="KW-0418">Kinase</keyword>
<keyword evidence="9 12" id="KW-1133">Transmembrane helix</keyword>
<accession>A0A8J3E9U9</accession>
<feature type="transmembrane region" description="Helical" evidence="12">
    <location>
        <begin position="75"/>
        <end position="93"/>
    </location>
</feature>
<feature type="domain" description="PTS EIIB type-1" evidence="13">
    <location>
        <begin position="386"/>
        <end position="468"/>
    </location>
</feature>
<feature type="transmembrane region" description="Helical" evidence="12">
    <location>
        <begin position="51"/>
        <end position="68"/>
    </location>
</feature>
<feature type="transmembrane region" description="Helical" evidence="12">
    <location>
        <begin position="261"/>
        <end position="278"/>
    </location>
</feature>
<evidence type="ECO:0000256" key="6">
    <source>
        <dbReference type="ARBA" id="ARBA00022683"/>
    </source>
</evidence>
<dbReference type="NCBIfam" id="TIGR00826">
    <property type="entry name" value="EIIB_glc"/>
    <property type="match status" value="1"/>
</dbReference>
<dbReference type="GO" id="GO:0090563">
    <property type="term" value="F:protein-phosphocysteine-sugar phosphotransferase activity"/>
    <property type="evidence" value="ECO:0007669"/>
    <property type="project" value="TreeGrafter"/>
</dbReference>
<dbReference type="EMBL" id="BMJS01000031">
    <property type="protein sequence ID" value="GGG04326.1"/>
    <property type="molecule type" value="Genomic_DNA"/>
</dbReference>
<feature type="transmembrane region" description="Helical" evidence="12">
    <location>
        <begin position="99"/>
        <end position="115"/>
    </location>
</feature>
<keyword evidence="7 12" id="KW-0812">Transmembrane</keyword>
<evidence type="ECO:0000256" key="2">
    <source>
        <dbReference type="ARBA" id="ARBA00022448"/>
    </source>
</evidence>
<dbReference type="PROSITE" id="PS51098">
    <property type="entry name" value="PTS_EIIB_TYPE_1"/>
    <property type="match status" value="2"/>
</dbReference>
<gene>
    <name evidence="15" type="primary">nagE</name>
    <name evidence="15" type="ORF">GCM10010995_22260</name>
</gene>
<feature type="transmembrane region" description="Helical" evidence="12">
    <location>
        <begin position="228"/>
        <end position="249"/>
    </location>
</feature>
<dbReference type="InterPro" id="IPR013013">
    <property type="entry name" value="PTS_EIIC_1"/>
</dbReference>
<evidence type="ECO:0000256" key="1">
    <source>
        <dbReference type="ARBA" id="ARBA00004651"/>
    </source>
</evidence>